<dbReference type="Proteomes" id="UP000265100">
    <property type="component" value="Chromosome 4"/>
</dbReference>
<evidence type="ECO:0000256" key="2">
    <source>
        <dbReference type="ARBA" id="ARBA00022737"/>
    </source>
</evidence>
<organism evidence="3 4">
    <name type="scientific">Astatotilapia calliptera</name>
    <name type="common">Eastern happy</name>
    <name type="synonym">Chromis callipterus</name>
    <dbReference type="NCBI Taxonomy" id="8154"/>
    <lineage>
        <taxon>Eukaryota</taxon>
        <taxon>Metazoa</taxon>
        <taxon>Chordata</taxon>
        <taxon>Craniata</taxon>
        <taxon>Vertebrata</taxon>
        <taxon>Euteleostomi</taxon>
        <taxon>Actinopterygii</taxon>
        <taxon>Neopterygii</taxon>
        <taxon>Teleostei</taxon>
        <taxon>Neoteleostei</taxon>
        <taxon>Acanthomorphata</taxon>
        <taxon>Ovalentaria</taxon>
        <taxon>Cichlomorphae</taxon>
        <taxon>Cichliformes</taxon>
        <taxon>Cichlidae</taxon>
        <taxon>African cichlids</taxon>
        <taxon>Pseudocrenilabrinae</taxon>
        <taxon>Haplochromini</taxon>
        <taxon>Astatotilapia</taxon>
    </lineage>
</organism>
<dbReference type="GeneTree" id="ENSGT01150000286904"/>
<dbReference type="SUPFAM" id="SSF52047">
    <property type="entry name" value="RNI-like"/>
    <property type="match status" value="1"/>
</dbReference>
<evidence type="ECO:0008006" key="5">
    <source>
        <dbReference type="Google" id="ProtNLM"/>
    </source>
</evidence>
<dbReference type="Ensembl" id="ENSACLT00000055452.1">
    <property type="protein sequence ID" value="ENSACLP00000070669.1"/>
    <property type="gene ID" value="ENSACLG00000028602.1"/>
</dbReference>
<gene>
    <name evidence="3" type="primary">TGFBR2</name>
</gene>
<name>A0AAX7UMT4_ASTCA</name>
<protein>
    <recommendedName>
        <fullName evidence="5">NACHT LRR and PYD domain-containing protein</fullName>
    </recommendedName>
</protein>
<dbReference type="InterPro" id="IPR032675">
    <property type="entry name" value="LRR_dom_sf"/>
</dbReference>
<keyword evidence="2" id="KW-0677">Repeat</keyword>
<keyword evidence="1" id="KW-0433">Leucine-rich repeat</keyword>
<reference evidence="3" key="3">
    <citation type="submission" date="2025-09" db="UniProtKB">
        <authorList>
            <consortium name="Ensembl"/>
        </authorList>
    </citation>
    <scope>IDENTIFICATION</scope>
</reference>
<evidence type="ECO:0000256" key="1">
    <source>
        <dbReference type="ARBA" id="ARBA00022614"/>
    </source>
</evidence>
<keyword evidence="4" id="KW-1185">Reference proteome</keyword>
<reference evidence="3" key="1">
    <citation type="submission" date="2018-05" db="EMBL/GenBank/DDBJ databases">
        <authorList>
            <person name="Datahose"/>
        </authorList>
    </citation>
    <scope>NUCLEOTIDE SEQUENCE</scope>
</reference>
<sequence length="162" mass="18254">MPHSVLTELHIVNRTFGSRADKCAETLADGLKNSQCKLEALSLSGKGLAEREMEDFASAIKSVISNLRELELSGDILEDSLFSVLSVGLGCPKLEKLRMNRHYRTAEICKMLVTAFTSKPFYLRELELNYTQFKDSEMKILSDGLKNKNCRLEVLSLSHNRL</sequence>
<reference evidence="3" key="2">
    <citation type="submission" date="2025-08" db="UniProtKB">
        <authorList>
            <consortium name="Ensembl"/>
        </authorList>
    </citation>
    <scope>IDENTIFICATION</scope>
</reference>
<dbReference type="InterPro" id="IPR051261">
    <property type="entry name" value="NLR"/>
</dbReference>
<accession>A0AAX7UMT4</accession>
<proteinExistence type="predicted"/>
<evidence type="ECO:0000313" key="4">
    <source>
        <dbReference type="Proteomes" id="UP000265100"/>
    </source>
</evidence>
<dbReference type="AlphaFoldDB" id="A0AAX7UMT4"/>
<evidence type="ECO:0000313" key="3">
    <source>
        <dbReference type="Ensembl" id="ENSACLP00000070669.1"/>
    </source>
</evidence>
<dbReference type="Gene3D" id="3.80.10.10">
    <property type="entry name" value="Ribonuclease Inhibitor"/>
    <property type="match status" value="1"/>
</dbReference>
<dbReference type="PANTHER" id="PTHR24106">
    <property type="entry name" value="NACHT, LRR AND CARD DOMAINS-CONTAINING"/>
    <property type="match status" value="1"/>
</dbReference>